<dbReference type="OrthoDB" id="9767256at2"/>
<evidence type="ECO:0000259" key="5">
    <source>
        <dbReference type="PROSITE" id="PS51387"/>
    </source>
</evidence>
<dbReference type="FunFam" id="1.10.45.10:FF:000001">
    <property type="entry name" value="D-lactate dehydrogenase mitochondrial"/>
    <property type="match status" value="1"/>
</dbReference>
<dbReference type="KEGG" id="auh:AWM75_04810"/>
<keyword evidence="2" id="KW-0285">Flavoprotein</keyword>
<dbReference type="PANTHER" id="PTHR42934">
    <property type="entry name" value="GLYCOLATE OXIDASE SUBUNIT GLCD"/>
    <property type="match status" value="1"/>
</dbReference>
<dbReference type="InterPro" id="IPR016169">
    <property type="entry name" value="FAD-bd_PCMH_sub2"/>
</dbReference>
<dbReference type="InterPro" id="IPR016164">
    <property type="entry name" value="FAD-linked_Oxase-like_C"/>
</dbReference>
<accession>A0A109RI67</accession>
<keyword evidence="4" id="KW-0560">Oxidoreductase</keyword>
<evidence type="ECO:0000313" key="6">
    <source>
        <dbReference type="EMBL" id="AMC00047.1"/>
    </source>
</evidence>
<dbReference type="GO" id="GO:0016491">
    <property type="term" value="F:oxidoreductase activity"/>
    <property type="evidence" value="ECO:0007669"/>
    <property type="project" value="UniProtKB-KW"/>
</dbReference>
<organism evidence="6 7">
    <name type="scientific">Aerococcus urinaehominis</name>
    <dbReference type="NCBI Taxonomy" id="128944"/>
    <lineage>
        <taxon>Bacteria</taxon>
        <taxon>Bacillati</taxon>
        <taxon>Bacillota</taxon>
        <taxon>Bacilli</taxon>
        <taxon>Lactobacillales</taxon>
        <taxon>Aerococcaceae</taxon>
        <taxon>Aerococcus</taxon>
    </lineage>
</organism>
<dbReference type="InterPro" id="IPR036318">
    <property type="entry name" value="FAD-bd_PCMH-like_sf"/>
</dbReference>
<dbReference type="STRING" id="128944.AWM75_04810"/>
<dbReference type="Gene3D" id="3.30.70.2740">
    <property type="match status" value="1"/>
</dbReference>
<dbReference type="InterPro" id="IPR051914">
    <property type="entry name" value="FAD-linked_OxidoTrans_Type4"/>
</dbReference>
<evidence type="ECO:0000256" key="1">
    <source>
        <dbReference type="ARBA" id="ARBA00001974"/>
    </source>
</evidence>
<proteinExistence type="predicted"/>
<keyword evidence="3" id="KW-0274">FAD</keyword>
<dbReference type="AlphaFoldDB" id="A0A109RI67"/>
<name>A0A109RI67_9LACT</name>
<dbReference type="Gene3D" id="3.30.465.10">
    <property type="match status" value="1"/>
</dbReference>
<sequence length="440" mass="48210">MTEQIPDYYLVDNLTGQRGQASKLAFPENLEDVIDFLAQARQAQCGLITIGAQTGVTAATYPHLGEFLMDMSHMNQIIDYDTQTLTLTVEAGTPLTKIYDFLADKPYFYAPDPGAKNATIGGNAATNAGGMAAIKYGVTRDNIRGLEVVLANGSVLQVGGLNIKNASGYDLKDLFIGSEGTLGIITKLQLKLRPRPKFKQSQLIGFNRLEDLAPVIYEILASNVQPSALEFFSKSGLSHAEKYLGSQLVDINGEQLLLITVDGNQQEAIQADNQTIYQLALDHGAIDSKILDKQEAEQTWRLRDNMMAAIIAKDIVEGLDVVVPINKITETILKLEQLATKKGISNIFFGHAGDGNIHASFMKGNLSDQEWQERLDDFLDELYAEVKSVGGLPSAEHGIGLAKKHHLSETFPSDYMQALRQVKKAFDPDNILNPNKVIDI</sequence>
<dbReference type="Proteomes" id="UP000062260">
    <property type="component" value="Chromosome"/>
</dbReference>
<dbReference type="PANTHER" id="PTHR42934:SF2">
    <property type="entry name" value="GLYCOLATE OXIDASE SUBUNIT GLCD"/>
    <property type="match status" value="1"/>
</dbReference>
<dbReference type="SUPFAM" id="SSF55103">
    <property type="entry name" value="FAD-linked oxidases, C-terminal domain"/>
    <property type="match status" value="1"/>
</dbReference>
<dbReference type="InterPro" id="IPR016166">
    <property type="entry name" value="FAD-bd_PCMH"/>
</dbReference>
<dbReference type="Pfam" id="PF01565">
    <property type="entry name" value="FAD_binding_4"/>
    <property type="match status" value="1"/>
</dbReference>
<dbReference type="GO" id="GO:0071949">
    <property type="term" value="F:FAD binding"/>
    <property type="evidence" value="ECO:0007669"/>
    <property type="project" value="InterPro"/>
</dbReference>
<evidence type="ECO:0000256" key="4">
    <source>
        <dbReference type="ARBA" id="ARBA00023002"/>
    </source>
</evidence>
<dbReference type="Pfam" id="PF02913">
    <property type="entry name" value="FAD-oxidase_C"/>
    <property type="match status" value="1"/>
</dbReference>
<dbReference type="EMBL" id="CP014163">
    <property type="protein sequence ID" value="AMC00047.1"/>
    <property type="molecule type" value="Genomic_DNA"/>
</dbReference>
<comment type="cofactor">
    <cofactor evidence="1">
        <name>FAD</name>
        <dbReference type="ChEBI" id="CHEBI:57692"/>
    </cofactor>
</comment>
<evidence type="ECO:0000256" key="2">
    <source>
        <dbReference type="ARBA" id="ARBA00022630"/>
    </source>
</evidence>
<keyword evidence="7" id="KW-1185">Reference proteome</keyword>
<reference evidence="6 7" key="1">
    <citation type="journal article" date="2016" name="Genome Announc.">
        <title>Complete Genome Sequences of Aerococcus christensenii CCUG 28831T, Aerococcus sanguinicola CCUG 43001T, Aerococcus urinae CCUG 36881T, Aerococcus urinaeequi CCUG 28094T, Aerococcus urinaehominis CCUG 42038 BT, and Aerococcus viridans CCUG 4311T.</title>
        <authorList>
            <person name="Carkaci D."/>
            <person name="Dargis R."/>
            <person name="Nielsen X.C."/>
            <person name="Skovgaard O."/>
            <person name="Fuursted K."/>
            <person name="Christensen J.J."/>
        </authorList>
    </citation>
    <scope>NUCLEOTIDE SEQUENCE [LARGE SCALE GENOMIC DNA]</scope>
    <source>
        <strain evidence="6 7">CCUG42038B</strain>
    </source>
</reference>
<dbReference type="InterPro" id="IPR016171">
    <property type="entry name" value="Vanillyl_alc_oxidase_C-sub2"/>
</dbReference>
<feature type="domain" description="FAD-binding PCMH-type" evidence="5">
    <location>
        <begin position="17"/>
        <end position="195"/>
    </location>
</feature>
<dbReference type="Gene3D" id="1.10.45.10">
    <property type="entry name" value="Vanillyl-alcohol Oxidase, Chain A, domain 4"/>
    <property type="match status" value="1"/>
</dbReference>
<evidence type="ECO:0000313" key="7">
    <source>
        <dbReference type="Proteomes" id="UP000062260"/>
    </source>
</evidence>
<protein>
    <submittedName>
        <fullName evidence="6">Lactate dehydrogenase</fullName>
    </submittedName>
</protein>
<dbReference type="InterPro" id="IPR004113">
    <property type="entry name" value="FAD-bd_oxidored_4_C"/>
</dbReference>
<gene>
    <name evidence="6" type="ORF">AWM75_04810</name>
</gene>
<dbReference type="SUPFAM" id="SSF56176">
    <property type="entry name" value="FAD-binding/transporter-associated domain-like"/>
    <property type="match status" value="1"/>
</dbReference>
<evidence type="ECO:0000256" key="3">
    <source>
        <dbReference type="ARBA" id="ARBA00022827"/>
    </source>
</evidence>
<reference evidence="7" key="2">
    <citation type="submission" date="2016-01" db="EMBL/GenBank/DDBJ databases">
        <title>Six Aerococcus type strain genome sequencing and assembly using PacBio and Illumina Hiseq.</title>
        <authorList>
            <person name="Carkaci D."/>
            <person name="Dargis R."/>
            <person name="Nielsen X.C."/>
            <person name="Skovgaard O."/>
            <person name="Fuursted K."/>
            <person name="Christensen J.J."/>
        </authorList>
    </citation>
    <scope>NUCLEOTIDE SEQUENCE [LARGE SCALE GENOMIC DNA]</scope>
    <source>
        <strain evidence="7">CCUG42038B</strain>
    </source>
</reference>
<dbReference type="PROSITE" id="PS51387">
    <property type="entry name" value="FAD_PCMH"/>
    <property type="match status" value="1"/>
</dbReference>
<dbReference type="InterPro" id="IPR006094">
    <property type="entry name" value="Oxid_FAD_bind_N"/>
</dbReference>